<keyword evidence="2" id="KW-1185">Reference proteome</keyword>
<evidence type="ECO:0008006" key="3">
    <source>
        <dbReference type="Google" id="ProtNLM"/>
    </source>
</evidence>
<dbReference type="Proteomes" id="UP000832011">
    <property type="component" value="Chromosome"/>
</dbReference>
<name>A0ABY4E0B2_9NEIS</name>
<dbReference type="RefSeq" id="WP_244796704.1">
    <property type="nucleotide sequence ID" value="NZ_CP091511.1"/>
</dbReference>
<protein>
    <recommendedName>
        <fullName evidence="3">Transposase</fullName>
    </recommendedName>
</protein>
<gene>
    <name evidence="1" type="ORF">LVJ82_15290</name>
</gene>
<reference evidence="1 2" key="1">
    <citation type="journal article" date="2022" name="Res Sq">
        <title>Evolution of multicellular longitudinally dividing oral cavity symbionts (Neisseriaceae).</title>
        <authorList>
            <person name="Nyongesa S."/>
            <person name="Weber P."/>
            <person name="Bernet E."/>
            <person name="Pullido F."/>
            <person name="Nieckarz M."/>
            <person name="Delaby M."/>
            <person name="Nieves C."/>
            <person name="Viehboeck T."/>
            <person name="Krause N."/>
            <person name="Rivera-Millot A."/>
            <person name="Nakamura A."/>
            <person name="Vischer N."/>
            <person name="VanNieuwenhze M."/>
            <person name="Brun Y."/>
            <person name="Cava F."/>
            <person name="Bulgheresi S."/>
            <person name="Veyrier F."/>
        </authorList>
    </citation>
    <scope>NUCLEOTIDE SEQUENCE [LARGE SCALE GENOMIC DNA]</scope>
    <source>
        <strain evidence="1 2">SN4</strain>
    </source>
</reference>
<accession>A0ABY4E0B2</accession>
<organism evidence="1 2">
    <name type="scientific">Vitreoscilla massiliensis</name>
    <dbReference type="NCBI Taxonomy" id="1689272"/>
    <lineage>
        <taxon>Bacteria</taxon>
        <taxon>Pseudomonadati</taxon>
        <taxon>Pseudomonadota</taxon>
        <taxon>Betaproteobacteria</taxon>
        <taxon>Neisseriales</taxon>
        <taxon>Neisseriaceae</taxon>
        <taxon>Vitreoscilla</taxon>
    </lineage>
</organism>
<sequence>MTALLLIADEKQHGRVGIFGLLQQDMRKRGETGRNNKSAARPRLKRTSTDMDWLTAVILSLSKASFGSVKLRNETLIVVLSITLVITYQAIDHF</sequence>
<dbReference type="EMBL" id="CP091511">
    <property type="protein sequence ID" value="UOO88806.1"/>
    <property type="molecule type" value="Genomic_DNA"/>
</dbReference>
<evidence type="ECO:0000313" key="1">
    <source>
        <dbReference type="EMBL" id="UOO88806.1"/>
    </source>
</evidence>
<proteinExistence type="predicted"/>
<evidence type="ECO:0000313" key="2">
    <source>
        <dbReference type="Proteomes" id="UP000832011"/>
    </source>
</evidence>